<proteinExistence type="predicted"/>
<sequence>MLYDVYHLVIIDRFSVSFWAMANFLDKVQDVNSSYLLDFNRALTQLGLCLFRAGFIAEARIYFSWLYGFGRVNRERTTWSITVSHILTRIGVSRQ</sequence>
<evidence type="ECO:0000259" key="1">
    <source>
        <dbReference type="Pfam" id="PF05470"/>
    </source>
</evidence>
<accession>A0A2G5C2X9</accession>
<organism evidence="2 3">
    <name type="scientific">Aquilegia coerulea</name>
    <name type="common">Rocky mountain columbine</name>
    <dbReference type="NCBI Taxonomy" id="218851"/>
    <lineage>
        <taxon>Eukaryota</taxon>
        <taxon>Viridiplantae</taxon>
        <taxon>Streptophyta</taxon>
        <taxon>Embryophyta</taxon>
        <taxon>Tracheophyta</taxon>
        <taxon>Spermatophyta</taxon>
        <taxon>Magnoliopsida</taxon>
        <taxon>Ranunculales</taxon>
        <taxon>Ranunculaceae</taxon>
        <taxon>Thalictroideae</taxon>
        <taxon>Aquilegia</taxon>
    </lineage>
</organism>
<dbReference type="InParanoid" id="A0A2G5C2X9"/>
<name>A0A2G5C2X9_AQUCA</name>
<dbReference type="GO" id="GO:0031369">
    <property type="term" value="F:translation initiation factor binding"/>
    <property type="evidence" value="ECO:0007669"/>
    <property type="project" value="InterPro"/>
</dbReference>
<dbReference type="Proteomes" id="UP000230069">
    <property type="component" value="Unassembled WGS sequence"/>
</dbReference>
<dbReference type="GO" id="GO:0005852">
    <property type="term" value="C:eukaryotic translation initiation factor 3 complex"/>
    <property type="evidence" value="ECO:0007669"/>
    <property type="project" value="InterPro"/>
</dbReference>
<dbReference type="STRING" id="218851.A0A2G5C2X9"/>
<dbReference type="InterPro" id="IPR008905">
    <property type="entry name" value="EIF3C_N_dom"/>
</dbReference>
<protein>
    <recommendedName>
        <fullName evidence="1">Eukaryotic translation initiation factor 3 subunit C N-terminal domain-containing protein</fullName>
    </recommendedName>
</protein>
<gene>
    <name evidence="2" type="ORF">AQUCO_12300003v1</name>
</gene>
<dbReference type="Pfam" id="PF05470">
    <property type="entry name" value="eIF-3c_N"/>
    <property type="match status" value="1"/>
</dbReference>
<feature type="domain" description="Eukaryotic translation initiation factor 3 subunit C N-terminal" evidence="1">
    <location>
        <begin position="1"/>
        <end position="72"/>
    </location>
</feature>
<dbReference type="EMBL" id="KZ305139">
    <property type="protein sequence ID" value="PIA25167.1"/>
    <property type="molecule type" value="Genomic_DNA"/>
</dbReference>
<dbReference type="AlphaFoldDB" id="A0A2G5C2X9"/>
<evidence type="ECO:0000313" key="3">
    <source>
        <dbReference type="Proteomes" id="UP000230069"/>
    </source>
</evidence>
<dbReference type="GO" id="GO:0003743">
    <property type="term" value="F:translation initiation factor activity"/>
    <property type="evidence" value="ECO:0007669"/>
    <property type="project" value="InterPro"/>
</dbReference>
<dbReference type="OrthoDB" id="29647at2759"/>
<evidence type="ECO:0000313" key="2">
    <source>
        <dbReference type="EMBL" id="PIA25167.1"/>
    </source>
</evidence>
<keyword evidence="3" id="KW-1185">Reference proteome</keyword>
<reference evidence="2 3" key="1">
    <citation type="submission" date="2017-09" db="EMBL/GenBank/DDBJ databases">
        <title>WGS assembly of Aquilegia coerulea Goldsmith.</title>
        <authorList>
            <person name="Hodges S."/>
            <person name="Kramer E."/>
            <person name="Nordborg M."/>
            <person name="Tomkins J."/>
            <person name="Borevitz J."/>
            <person name="Derieg N."/>
            <person name="Yan J."/>
            <person name="Mihaltcheva S."/>
            <person name="Hayes R.D."/>
            <person name="Rokhsar D."/>
        </authorList>
    </citation>
    <scope>NUCLEOTIDE SEQUENCE [LARGE SCALE GENOMIC DNA]</scope>
    <source>
        <strain evidence="3">cv. Goldsmith</strain>
    </source>
</reference>